<name>A0A9N8MG68_9FLAO</name>
<proteinExistence type="predicted"/>
<feature type="coiled-coil region" evidence="1">
    <location>
        <begin position="95"/>
        <end position="125"/>
    </location>
</feature>
<evidence type="ECO:0000259" key="3">
    <source>
        <dbReference type="Pfam" id="PF19917"/>
    </source>
</evidence>
<sequence>MELREYFQSYKDYFWEWATDDDVAETSGYAVNNLIYFPKIKAAVAYRPYIIEVLNELQLQGWPPFGSLLLALYATQDGYTNMDALISELAVYPSREETQELLSEATEFLEKLQQLDRKYKTKQNRIVLFQTVFSQNRIGVSAKNAEQLYKRYLKIPHLLGESANKLPFNYEAFRKDIRTLAYANRRFSTVQDIIDQMKGFISEPEIEDEVIENELTTDGGKDFIEQLTEDPKTFHVGSLIKRIWSGLKIPMRHLSPGEQPIGGIADMTNKGDLHRMLLSEFANDDEIFMSRIANNEALYIQREIPPEENIFERIILIDTSLKNWGTPKVLAFASAIAVIKHPKAHSDCRVFTLGQTNTAISLNTIQEVIENLNLVSPVLDVADALQQFLEKEHTQKDLEIFFITNQENLNSLHLQKVIHDNRDRLKFLVTTSSDGELNFYKHHKGTRKHIQKIILALKELWENPPQRKNVASESTSYGKKTDLPLNYPILFPTPINKIATFLYEGEFFILSAKKQLLKTYLSDNYYNKDHYSLHKTYRGCEVMIEDISVKPKGQFALAKNKKQEFILCQYQPDKRLISKLNLNTKEYSDLNLSGKGIHHHHQLIYFNKNFYLWHEKASWIEEINIEGNISLENVKNDKEIQKNISKVTTEIERLSNGGNKILSNINFVGINPQNNLMMSKFELYRGFHDALALRKNRNGATILAEKNKNKFMFSEGSEIISDSRGMLTFNSSNKNIPVFYISTSIEGFLAMATKTEFSGSEYYLPENTLLKVKTSEEMYHTYLEAFINQILEYGTEN</sequence>
<organism evidence="4 5">
    <name type="scientific">Chryseobacterium aquaeductus</name>
    <dbReference type="NCBI Taxonomy" id="2675056"/>
    <lineage>
        <taxon>Bacteria</taxon>
        <taxon>Pseudomonadati</taxon>
        <taxon>Bacteroidota</taxon>
        <taxon>Flavobacteriia</taxon>
        <taxon>Flavobacteriales</taxon>
        <taxon>Weeksellaceae</taxon>
        <taxon>Chryseobacterium group</taxon>
        <taxon>Chryseobacterium</taxon>
    </lineage>
</organism>
<dbReference type="Proteomes" id="UP000662618">
    <property type="component" value="Unassembled WGS sequence"/>
</dbReference>
<comment type="caution">
    <text evidence="4">The sequence shown here is derived from an EMBL/GenBank/DDBJ whole genome shotgun (WGS) entry which is preliminary data.</text>
</comment>
<evidence type="ECO:0000313" key="5">
    <source>
        <dbReference type="Proteomes" id="UP000662618"/>
    </source>
</evidence>
<dbReference type="AlphaFoldDB" id="A0A9N8MG68"/>
<dbReference type="InterPro" id="IPR045553">
    <property type="entry name" value="bpX1"/>
</dbReference>
<protein>
    <submittedName>
        <fullName evidence="4">Uncharacterized protein</fullName>
    </submittedName>
</protein>
<keyword evidence="5" id="KW-1185">Reference proteome</keyword>
<dbReference type="Pfam" id="PF19915">
    <property type="entry name" value="bpX0"/>
    <property type="match status" value="1"/>
</dbReference>
<evidence type="ECO:0000259" key="2">
    <source>
        <dbReference type="Pfam" id="PF19915"/>
    </source>
</evidence>
<reference evidence="4" key="1">
    <citation type="submission" date="2020-12" db="EMBL/GenBank/DDBJ databases">
        <authorList>
            <person name="Rodrigo-Torres L."/>
            <person name="Arahal R. D."/>
            <person name="Lucena T."/>
        </authorList>
    </citation>
    <scope>NUCLEOTIDE SEQUENCE</scope>
    <source>
        <strain evidence="4">CECT 9390</strain>
    </source>
</reference>
<accession>A0A9N8MG68</accession>
<evidence type="ECO:0000313" key="4">
    <source>
        <dbReference type="EMBL" id="CAD7801247.1"/>
    </source>
</evidence>
<dbReference type="EMBL" id="CAJIMS010000001">
    <property type="protein sequence ID" value="CAD7801247.1"/>
    <property type="molecule type" value="Genomic_DNA"/>
</dbReference>
<dbReference type="RefSeq" id="WP_162087248.1">
    <property type="nucleotide sequence ID" value="NZ_CAJIMS010000001.1"/>
</dbReference>
<dbReference type="Pfam" id="PF19917">
    <property type="entry name" value="bpX1"/>
    <property type="match status" value="1"/>
</dbReference>
<evidence type="ECO:0000256" key="1">
    <source>
        <dbReference type="SAM" id="Coils"/>
    </source>
</evidence>
<feature type="domain" description="MoxR-vWA-beta-propeller ternary system" evidence="2">
    <location>
        <begin position="44"/>
        <end position="195"/>
    </location>
</feature>
<keyword evidence="1" id="KW-0175">Coiled coil</keyword>
<feature type="domain" description="MoxR-vWA-beta-propeller ternary system" evidence="3">
    <location>
        <begin position="708"/>
        <end position="790"/>
    </location>
</feature>
<dbReference type="InterPro" id="IPR045554">
    <property type="entry name" value="bpX0"/>
</dbReference>
<gene>
    <name evidence="4" type="ORF">CHRY9390_00749</name>
</gene>